<dbReference type="PROSITE" id="PS51873">
    <property type="entry name" value="TRIAD"/>
    <property type="match status" value="1"/>
</dbReference>
<dbReference type="GO" id="GO:0008270">
    <property type="term" value="F:zinc ion binding"/>
    <property type="evidence" value="ECO:0007669"/>
    <property type="project" value="UniProtKB-KW"/>
</dbReference>
<organism evidence="9 10">
    <name type="scientific">Coprinellus micaceus</name>
    <name type="common">Glistening ink-cap mushroom</name>
    <name type="synonym">Coprinus micaceus</name>
    <dbReference type="NCBI Taxonomy" id="71717"/>
    <lineage>
        <taxon>Eukaryota</taxon>
        <taxon>Fungi</taxon>
        <taxon>Dikarya</taxon>
        <taxon>Basidiomycota</taxon>
        <taxon>Agaricomycotina</taxon>
        <taxon>Agaricomycetes</taxon>
        <taxon>Agaricomycetidae</taxon>
        <taxon>Agaricales</taxon>
        <taxon>Agaricineae</taxon>
        <taxon>Psathyrellaceae</taxon>
        <taxon>Coprinellus</taxon>
    </lineage>
</organism>
<keyword evidence="2" id="KW-0808">Transferase</keyword>
<protein>
    <recommendedName>
        <fullName evidence="8">RING-type domain-containing protein</fullName>
    </recommendedName>
</protein>
<keyword evidence="7" id="KW-0862">Zinc</keyword>
<dbReference type="InterPro" id="IPR047546">
    <property type="entry name" value="Rcat_RBR_RNF216"/>
</dbReference>
<dbReference type="CDD" id="cd20353">
    <property type="entry name" value="Rcat_RBR_RNF216"/>
    <property type="match status" value="1"/>
</dbReference>
<dbReference type="PANTHER" id="PTHR22770:SF47">
    <property type="entry name" value="E3 UBIQUITIN-PROTEIN LIGASE RNF216"/>
    <property type="match status" value="1"/>
</dbReference>
<evidence type="ECO:0000256" key="7">
    <source>
        <dbReference type="ARBA" id="ARBA00022833"/>
    </source>
</evidence>
<keyword evidence="4" id="KW-0677">Repeat</keyword>
<sequence>MIRTLLDLSSRAQCAWNLECDTADCTDLLFFGERPLWVPGHILEPSKKSLGKAVSTLILIECQCCFSEHEIASMACCPRDHFFCEPCFVQYVSTRLGGGNPDLHCMDTSGCNLPFEASQRGRFLQPKLIALHSRLVQRRELKEANLECFEECPFCDWGCIMEVPIDREPLLRCLNRENGCGVASCRKCKKKSHAPKPCEEDEAGKDARLVVEEAMSKALVRNCPNCGKAFVKTSGCNKMTCPGCKTTSCYLCRQVVQGGYDHFYQNALSRNGAPSTNAKCLMYEPIPLDEQHAQDVQRAYEAATSPQYPLAGPSTRN</sequence>
<evidence type="ECO:0000259" key="8">
    <source>
        <dbReference type="PROSITE" id="PS51873"/>
    </source>
</evidence>
<dbReference type="GO" id="GO:0016740">
    <property type="term" value="F:transferase activity"/>
    <property type="evidence" value="ECO:0007669"/>
    <property type="project" value="UniProtKB-KW"/>
</dbReference>
<dbReference type="CDD" id="cd20339">
    <property type="entry name" value="BRcat_RBR_RNF216"/>
    <property type="match status" value="1"/>
</dbReference>
<evidence type="ECO:0000313" key="10">
    <source>
        <dbReference type="Proteomes" id="UP000298030"/>
    </source>
</evidence>
<keyword evidence="10" id="KW-1185">Reference proteome</keyword>
<keyword evidence="3" id="KW-0479">Metal-binding</keyword>
<evidence type="ECO:0000256" key="3">
    <source>
        <dbReference type="ARBA" id="ARBA00022723"/>
    </source>
</evidence>
<dbReference type="STRING" id="71717.A0A4Y7SRP6"/>
<accession>A0A4Y7SRP6</accession>
<gene>
    <name evidence="9" type="ORF">FA13DRAFT_1739335</name>
</gene>
<dbReference type="Proteomes" id="UP000298030">
    <property type="component" value="Unassembled WGS sequence"/>
</dbReference>
<evidence type="ECO:0000256" key="5">
    <source>
        <dbReference type="ARBA" id="ARBA00022771"/>
    </source>
</evidence>
<dbReference type="InterPro" id="IPR044066">
    <property type="entry name" value="TRIAD_supradom"/>
</dbReference>
<comment type="pathway">
    <text evidence="1">Protein modification; protein ubiquitination.</text>
</comment>
<evidence type="ECO:0000256" key="1">
    <source>
        <dbReference type="ARBA" id="ARBA00004906"/>
    </source>
</evidence>
<evidence type="ECO:0000256" key="6">
    <source>
        <dbReference type="ARBA" id="ARBA00022786"/>
    </source>
</evidence>
<comment type="caution">
    <text evidence="9">The sequence shown here is derived from an EMBL/GenBank/DDBJ whole genome shotgun (WGS) entry which is preliminary data.</text>
</comment>
<evidence type="ECO:0000313" key="9">
    <source>
        <dbReference type="EMBL" id="TEB24294.1"/>
    </source>
</evidence>
<dbReference type="EMBL" id="QPFP01000068">
    <property type="protein sequence ID" value="TEB24294.1"/>
    <property type="molecule type" value="Genomic_DNA"/>
</dbReference>
<dbReference type="OrthoDB" id="10009520at2759"/>
<dbReference type="Gene3D" id="1.20.120.1750">
    <property type="match status" value="1"/>
</dbReference>
<dbReference type="InterPro" id="IPR051628">
    <property type="entry name" value="LUBAC_E3_Ligases"/>
</dbReference>
<evidence type="ECO:0000256" key="4">
    <source>
        <dbReference type="ARBA" id="ARBA00022737"/>
    </source>
</evidence>
<feature type="domain" description="RING-type" evidence="8">
    <location>
        <begin position="58"/>
        <end position="284"/>
    </location>
</feature>
<keyword evidence="6" id="KW-0833">Ubl conjugation pathway</keyword>
<dbReference type="Pfam" id="PF26200">
    <property type="entry name" value="Rcat_RNF216"/>
    <property type="match status" value="1"/>
</dbReference>
<evidence type="ECO:0000256" key="2">
    <source>
        <dbReference type="ARBA" id="ARBA00022679"/>
    </source>
</evidence>
<dbReference type="InterPro" id="IPR047545">
    <property type="entry name" value="BRcat_RBR_RNF216"/>
</dbReference>
<dbReference type="PANTHER" id="PTHR22770">
    <property type="entry name" value="UBIQUITIN CONJUGATING ENZYME 7 INTERACTING PROTEIN-RELATED"/>
    <property type="match status" value="1"/>
</dbReference>
<keyword evidence="5" id="KW-0863">Zinc-finger</keyword>
<dbReference type="InterPro" id="IPR002867">
    <property type="entry name" value="IBR_dom"/>
</dbReference>
<dbReference type="SUPFAM" id="SSF57850">
    <property type="entry name" value="RING/U-box"/>
    <property type="match status" value="1"/>
</dbReference>
<dbReference type="SMART" id="SM00647">
    <property type="entry name" value="IBR"/>
    <property type="match status" value="2"/>
</dbReference>
<name>A0A4Y7SRP6_COPMI</name>
<proteinExistence type="predicted"/>
<reference evidence="9 10" key="1">
    <citation type="journal article" date="2019" name="Nat. Ecol. Evol.">
        <title>Megaphylogeny resolves global patterns of mushroom evolution.</title>
        <authorList>
            <person name="Varga T."/>
            <person name="Krizsan K."/>
            <person name="Foldi C."/>
            <person name="Dima B."/>
            <person name="Sanchez-Garcia M."/>
            <person name="Sanchez-Ramirez S."/>
            <person name="Szollosi G.J."/>
            <person name="Szarkandi J.G."/>
            <person name="Papp V."/>
            <person name="Albert L."/>
            <person name="Andreopoulos W."/>
            <person name="Angelini C."/>
            <person name="Antonin V."/>
            <person name="Barry K.W."/>
            <person name="Bougher N.L."/>
            <person name="Buchanan P."/>
            <person name="Buyck B."/>
            <person name="Bense V."/>
            <person name="Catcheside P."/>
            <person name="Chovatia M."/>
            <person name="Cooper J."/>
            <person name="Damon W."/>
            <person name="Desjardin D."/>
            <person name="Finy P."/>
            <person name="Geml J."/>
            <person name="Haridas S."/>
            <person name="Hughes K."/>
            <person name="Justo A."/>
            <person name="Karasinski D."/>
            <person name="Kautmanova I."/>
            <person name="Kiss B."/>
            <person name="Kocsube S."/>
            <person name="Kotiranta H."/>
            <person name="LaButti K.M."/>
            <person name="Lechner B.E."/>
            <person name="Liimatainen K."/>
            <person name="Lipzen A."/>
            <person name="Lukacs Z."/>
            <person name="Mihaltcheva S."/>
            <person name="Morgado L.N."/>
            <person name="Niskanen T."/>
            <person name="Noordeloos M.E."/>
            <person name="Ohm R.A."/>
            <person name="Ortiz-Santana B."/>
            <person name="Ovrebo C."/>
            <person name="Racz N."/>
            <person name="Riley R."/>
            <person name="Savchenko A."/>
            <person name="Shiryaev A."/>
            <person name="Soop K."/>
            <person name="Spirin V."/>
            <person name="Szebenyi C."/>
            <person name="Tomsovsky M."/>
            <person name="Tulloss R.E."/>
            <person name="Uehling J."/>
            <person name="Grigoriev I.V."/>
            <person name="Vagvolgyi C."/>
            <person name="Papp T."/>
            <person name="Martin F.M."/>
            <person name="Miettinen O."/>
            <person name="Hibbett D.S."/>
            <person name="Nagy L.G."/>
        </authorList>
    </citation>
    <scope>NUCLEOTIDE SEQUENCE [LARGE SCALE GENOMIC DNA]</scope>
    <source>
        <strain evidence="9 10">FP101781</strain>
    </source>
</reference>
<dbReference type="AlphaFoldDB" id="A0A4Y7SRP6"/>